<name>A0A0C3CZE9_HEBCY</name>
<gene>
    <name evidence="1" type="ORF">M413DRAFT_438381</name>
</gene>
<dbReference type="EMBL" id="KN831768">
    <property type="protein sequence ID" value="KIM49216.1"/>
    <property type="molecule type" value="Genomic_DNA"/>
</dbReference>
<organism evidence="1 2">
    <name type="scientific">Hebeloma cylindrosporum</name>
    <dbReference type="NCBI Taxonomy" id="76867"/>
    <lineage>
        <taxon>Eukaryota</taxon>
        <taxon>Fungi</taxon>
        <taxon>Dikarya</taxon>
        <taxon>Basidiomycota</taxon>
        <taxon>Agaricomycotina</taxon>
        <taxon>Agaricomycetes</taxon>
        <taxon>Agaricomycetidae</taxon>
        <taxon>Agaricales</taxon>
        <taxon>Agaricineae</taxon>
        <taxon>Hymenogastraceae</taxon>
        <taxon>Hebeloma</taxon>
    </lineage>
</organism>
<evidence type="ECO:0000313" key="1">
    <source>
        <dbReference type="EMBL" id="KIM49216.1"/>
    </source>
</evidence>
<dbReference type="Proteomes" id="UP000053424">
    <property type="component" value="Unassembled WGS sequence"/>
</dbReference>
<evidence type="ECO:0000313" key="2">
    <source>
        <dbReference type="Proteomes" id="UP000053424"/>
    </source>
</evidence>
<dbReference type="HOGENOM" id="CLU_2941981_0_0_1"/>
<sequence>MYNICVDPSVAIYLESGKTPPGEAAMWIQLEPGDANIDCQNATLSPGLLPEWSSFFPCQF</sequence>
<reference evidence="2" key="2">
    <citation type="submission" date="2015-01" db="EMBL/GenBank/DDBJ databases">
        <title>Evolutionary Origins and Diversification of the Mycorrhizal Mutualists.</title>
        <authorList>
            <consortium name="DOE Joint Genome Institute"/>
            <consortium name="Mycorrhizal Genomics Consortium"/>
            <person name="Kohler A."/>
            <person name="Kuo A."/>
            <person name="Nagy L.G."/>
            <person name="Floudas D."/>
            <person name="Copeland A."/>
            <person name="Barry K.W."/>
            <person name="Cichocki N."/>
            <person name="Veneault-Fourrey C."/>
            <person name="LaButti K."/>
            <person name="Lindquist E.A."/>
            <person name="Lipzen A."/>
            <person name="Lundell T."/>
            <person name="Morin E."/>
            <person name="Murat C."/>
            <person name="Riley R."/>
            <person name="Ohm R."/>
            <person name="Sun H."/>
            <person name="Tunlid A."/>
            <person name="Henrissat B."/>
            <person name="Grigoriev I.V."/>
            <person name="Hibbett D.S."/>
            <person name="Martin F."/>
        </authorList>
    </citation>
    <scope>NUCLEOTIDE SEQUENCE [LARGE SCALE GENOMIC DNA]</scope>
    <source>
        <strain evidence="2">h7</strain>
    </source>
</reference>
<dbReference type="AlphaFoldDB" id="A0A0C3CZE9"/>
<keyword evidence="2" id="KW-1185">Reference proteome</keyword>
<accession>A0A0C3CZE9</accession>
<protein>
    <submittedName>
        <fullName evidence="1">Uncharacterized protein</fullName>
    </submittedName>
</protein>
<reference evidence="1 2" key="1">
    <citation type="submission" date="2014-04" db="EMBL/GenBank/DDBJ databases">
        <authorList>
            <consortium name="DOE Joint Genome Institute"/>
            <person name="Kuo A."/>
            <person name="Gay G."/>
            <person name="Dore J."/>
            <person name="Kohler A."/>
            <person name="Nagy L.G."/>
            <person name="Floudas D."/>
            <person name="Copeland A."/>
            <person name="Barry K.W."/>
            <person name="Cichocki N."/>
            <person name="Veneault-Fourrey C."/>
            <person name="LaButti K."/>
            <person name="Lindquist E.A."/>
            <person name="Lipzen A."/>
            <person name="Lundell T."/>
            <person name="Morin E."/>
            <person name="Murat C."/>
            <person name="Sun H."/>
            <person name="Tunlid A."/>
            <person name="Henrissat B."/>
            <person name="Grigoriev I.V."/>
            <person name="Hibbett D.S."/>
            <person name="Martin F."/>
            <person name="Nordberg H.P."/>
            <person name="Cantor M.N."/>
            <person name="Hua S.X."/>
        </authorList>
    </citation>
    <scope>NUCLEOTIDE SEQUENCE [LARGE SCALE GENOMIC DNA]</scope>
    <source>
        <strain evidence="2">h7</strain>
    </source>
</reference>
<proteinExistence type="predicted"/>